<proteinExistence type="predicted"/>
<feature type="region of interest" description="Disordered" evidence="1">
    <location>
        <begin position="1"/>
        <end position="24"/>
    </location>
</feature>
<name>A0A8S9K3L1_BRACR</name>
<gene>
    <name evidence="2" type="ORF">F2Q70_00039971</name>
</gene>
<protein>
    <submittedName>
        <fullName evidence="2">Uncharacterized protein</fullName>
    </submittedName>
</protein>
<accession>A0A8S9K3L1</accession>
<reference evidence="2" key="1">
    <citation type="submission" date="2019-12" db="EMBL/GenBank/DDBJ databases">
        <title>Genome sequencing and annotation of Brassica cretica.</title>
        <authorList>
            <person name="Studholme D.J."/>
            <person name="Sarris P.F."/>
        </authorList>
    </citation>
    <scope>NUCLEOTIDE SEQUENCE</scope>
    <source>
        <strain evidence="2">PFS-102/07</strain>
        <tissue evidence="2">Leaf</tissue>
    </source>
</reference>
<organism evidence="2">
    <name type="scientific">Brassica cretica</name>
    <name type="common">Mustard</name>
    <dbReference type="NCBI Taxonomy" id="69181"/>
    <lineage>
        <taxon>Eukaryota</taxon>
        <taxon>Viridiplantae</taxon>
        <taxon>Streptophyta</taxon>
        <taxon>Embryophyta</taxon>
        <taxon>Tracheophyta</taxon>
        <taxon>Spermatophyta</taxon>
        <taxon>Magnoliopsida</taxon>
        <taxon>eudicotyledons</taxon>
        <taxon>Gunneridae</taxon>
        <taxon>Pentapetalae</taxon>
        <taxon>rosids</taxon>
        <taxon>malvids</taxon>
        <taxon>Brassicales</taxon>
        <taxon>Brassicaceae</taxon>
        <taxon>Brassiceae</taxon>
        <taxon>Brassica</taxon>
    </lineage>
</organism>
<sequence length="96" mass="10727">MGFDTSSPKNQLSNSERRQTLTNSTFVDSLSETLDPLSAKPEIFLKLIPQSYAPPNLVSSYPIRRLLAQYSVPFSLFLSLFNPETVEPFSSTAEPK</sequence>
<comment type="caution">
    <text evidence="2">The sequence shown here is derived from an EMBL/GenBank/DDBJ whole genome shotgun (WGS) entry which is preliminary data.</text>
</comment>
<evidence type="ECO:0000313" key="2">
    <source>
        <dbReference type="EMBL" id="KAF2588995.1"/>
    </source>
</evidence>
<evidence type="ECO:0000256" key="1">
    <source>
        <dbReference type="SAM" id="MobiDB-lite"/>
    </source>
</evidence>
<dbReference type="EMBL" id="QGKY02000190">
    <property type="protein sequence ID" value="KAF2588995.1"/>
    <property type="molecule type" value="Genomic_DNA"/>
</dbReference>
<dbReference type="AlphaFoldDB" id="A0A8S9K3L1"/>